<evidence type="ECO:0000256" key="8">
    <source>
        <dbReference type="ARBA" id="ARBA00022982"/>
    </source>
</evidence>
<keyword evidence="7" id="KW-0479">Metal-binding</keyword>
<name>A0A255YQ30_9SPHN</name>
<evidence type="ECO:0000256" key="1">
    <source>
        <dbReference type="ARBA" id="ARBA00001970"/>
    </source>
</evidence>
<comment type="subcellular location">
    <subcellularLocation>
        <location evidence="2">Cell membrane</location>
        <topology evidence="2">Multi-pass membrane protein</topology>
    </subcellularLocation>
</comment>
<gene>
    <name evidence="15" type="ORF">CHU93_04330</name>
</gene>
<dbReference type="OrthoDB" id="1247465at2"/>
<evidence type="ECO:0000256" key="9">
    <source>
        <dbReference type="ARBA" id="ARBA00022989"/>
    </source>
</evidence>
<dbReference type="InterPro" id="IPR016174">
    <property type="entry name" value="Di-haem_cyt_TM"/>
</dbReference>
<dbReference type="GO" id="GO:0020037">
    <property type="term" value="F:heme binding"/>
    <property type="evidence" value="ECO:0007669"/>
    <property type="project" value="TreeGrafter"/>
</dbReference>
<evidence type="ECO:0000256" key="4">
    <source>
        <dbReference type="ARBA" id="ARBA00022475"/>
    </source>
</evidence>
<dbReference type="InterPro" id="IPR052168">
    <property type="entry name" value="Cytochrome_b561_oxidase"/>
</dbReference>
<evidence type="ECO:0000256" key="7">
    <source>
        <dbReference type="ARBA" id="ARBA00022723"/>
    </source>
</evidence>
<dbReference type="GO" id="GO:0022904">
    <property type="term" value="P:respiratory electron transport chain"/>
    <property type="evidence" value="ECO:0007669"/>
    <property type="project" value="InterPro"/>
</dbReference>
<dbReference type="RefSeq" id="WP_094472924.1">
    <property type="nucleotide sequence ID" value="NZ_NOXT01000086.1"/>
</dbReference>
<feature type="transmembrane region" description="Helical" evidence="13">
    <location>
        <begin position="53"/>
        <end position="73"/>
    </location>
</feature>
<proteinExistence type="inferred from homology"/>
<feature type="transmembrane region" description="Helical" evidence="13">
    <location>
        <begin position="145"/>
        <end position="168"/>
    </location>
</feature>
<evidence type="ECO:0000256" key="2">
    <source>
        <dbReference type="ARBA" id="ARBA00004651"/>
    </source>
</evidence>
<keyword evidence="9 13" id="KW-1133">Transmembrane helix</keyword>
<evidence type="ECO:0000256" key="3">
    <source>
        <dbReference type="ARBA" id="ARBA00022448"/>
    </source>
</evidence>
<evidence type="ECO:0000256" key="6">
    <source>
        <dbReference type="ARBA" id="ARBA00022692"/>
    </source>
</evidence>
<protein>
    <recommendedName>
        <fullName evidence="14">Cytochrome b561 bacterial/Ni-hydrogenase domain-containing protein</fullName>
    </recommendedName>
</protein>
<feature type="domain" description="Cytochrome b561 bacterial/Ni-hydrogenase" evidence="14">
    <location>
        <begin position="10"/>
        <end position="184"/>
    </location>
</feature>
<organism evidence="15 16">
    <name type="scientific">Sandarakinorhabdus cyanobacteriorum</name>
    <dbReference type="NCBI Taxonomy" id="1981098"/>
    <lineage>
        <taxon>Bacteria</taxon>
        <taxon>Pseudomonadati</taxon>
        <taxon>Pseudomonadota</taxon>
        <taxon>Alphaproteobacteria</taxon>
        <taxon>Sphingomonadales</taxon>
        <taxon>Sphingosinicellaceae</taxon>
        <taxon>Sandarakinorhabdus</taxon>
    </lineage>
</organism>
<keyword evidence="4" id="KW-1003">Cell membrane</keyword>
<keyword evidence="8" id="KW-0249">Electron transport</keyword>
<dbReference type="EMBL" id="NOXT01000086">
    <property type="protein sequence ID" value="OYQ31333.1"/>
    <property type="molecule type" value="Genomic_DNA"/>
</dbReference>
<evidence type="ECO:0000256" key="13">
    <source>
        <dbReference type="SAM" id="Phobius"/>
    </source>
</evidence>
<reference evidence="15 16" key="1">
    <citation type="submission" date="2017-07" db="EMBL/GenBank/DDBJ databases">
        <title>Sandarakinorhabdus cyanobacteriorum sp. nov., a novel bacterium isolated from cyanobacterial aggregates in a eutrophic lake.</title>
        <authorList>
            <person name="Cai H."/>
        </authorList>
    </citation>
    <scope>NUCLEOTIDE SEQUENCE [LARGE SCALE GENOMIC DNA]</scope>
    <source>
        <strain evidence="15 16">TH057</strain>
    </source>
</reference>
<dbReference type="Pfam" id="PF01292">
    <property type="entry name" value="Ni_hydr_CYTB"/>
    <property type="match status" value="1"/>
</dbReference>
<evidence type="ECO:0000259" key="14">
    <source>
        <dbReference type="Pfam" id="PF01292"/>
    </source>
</evidence>
<evidence type="ECO:0000256" key="5">
    <source>
        <dbReference type="ARBA" id="ARBA00022617"/>
    </source>
</evidence>
<accession>A0A255YQ30</accession>
<evidence type="ECO:0000256" key="11">
    <source>
        <dbReference type="ARBA" id="ARBA00023136"/>
    </source>
</evidence>
<dbReference type="GO" id="GO:0009055">
    <property type="term" value="F:electron transfer activity"/>
    <property type="evidence" value="ECO:0007669"/>
    <property type="project" value="InterPro"/>
</dbReference>
<comment type="similarity">
    <text evidence="12">Belongs to the cytochrome b561 family.</text>
</comment>
<keyword evidence="5" id="KW-0349">Heme</keyword>
<evidence type="ECO:0000313" key="16">
    <source>
        <dbReference type="Proteomes" id="UP000216991"/>
    </source>
</evidence>
<keyword evidence="6 13" id="KW-0812">Transmembrane</keyword>
<sequence>MPLRNTPVQWGGVARALHWLMALLIIGTSLFVLHVNDSMPWFKSSPLVFITYIHWHKAFGLLALVLVLARLAWRRSNVVPQTAPLTMFEQIWSHRAHIALYALMLAVPITGWLASSAFGSGTKVFGLFTVPGIIPKSKPLVAPTYWAHFGLAWALLALVSVHIIAAFWHHDRRRDNVLMGMWKGRPGTRQD</sequence>
<dbReference type="GO" id="GO:0005886">
    <property type="term" value="C:plasma membrane"/>
    <property type="evidence" value="ECO:0007669"/>
    <property type="project" value="UniProtKB-SubCell"/>
</dbReference>
<dbReference type="InterPro" id="IPR011577">
    <property type="entry name" value="Cyt_b561_bac/Ni-Hgenase"/>
</dbReference>
<comment type="caution">
    <text evidence="15">The sequence shown here is derived from an EMBL/GenBank/DDBJ whole genome shotgun (WGS) entry which is preliminary data.</text>
</comment>
<feature type="transmembrane region" description="Helical" evidence="13">
    <location>
        <begin position="98"/>
        <end position="118"/>
    </location>
</feature>
<keyword evidence="3" id="KW-0813">Transport</keyword>
<dbReference type="PANTHER" id="PTHR30529:SF1">
    <property type="entry name" value="CYTOCHROME B561 HOMOLOG 2"/>
    <property type="match status" value="1"/>
</dbReference>
<keyword evidence="16" id="KW-1185">Reference proteome</keyword>
<feature type="transmembrane region" description="Helical" evidence="13">
    <location>
        <begin position="12"/>
        <end position="33"/>
    </location>
</feature>
<evidence type="ECO:0000256" key="12">
    <source>
        <dbReference type="ARBA" id="ARBA00037975"/>
    </source>
</evidence>
<comment type="cofactor">
    <cofactor evidence="1">
        <name>heme b</name>
        <dbReference type="ChEBI" id="CHEBI:60344"/>
    </cofactor>
</comment>
<keyword evidence="10" id="KW-0408">Iron</keyword>
<dbReference type="SUPFAM" id="SSF81342">
    <property type="entry name" value="Transmembrane di-heme cytochromes"/>
    <property type="match status" value="1"/>
</dbReference>
<dbReference type="Proteomes" id="UP000216991">
    <property type="component" value="Unassembled WGS sequence"/>
</dbReference>
<dbReference type="PANTHER" id="PTHR30529">
    <property type="entry name" value="CYTOCHROME B561"/>
    <property type="match status" value="1"/>
</dbReference>
<keyword evidence="11 13" id="KW-0472">Membrane</keyword>
<dbReference type="GO" id="GO:0046872">
    <property type="term" value="F:metal ion binding"/>
    <property type="evidence" value="ECO:0007669"/>
    <property type="project" value="UniProtKB-KW"/>
</dbReference>
<evidence type="ECO:0000256" key="10">
    <source>
        <dbReference type="ARBA" id="ARBA00023004"/>
    </source>
</evidence>
<evidence type="ECO:0000313" key="15">
    <source>
        <dbReference type="EMBL" id="OYQ31333.1"/>
    </source>
</evidence>
<dbReference type="AlphaFoldDB" id="A0A255YQ30"/>